<evidence type="ECO:0000256" key="1">
    <source>
        <dbReference type="SAM" id="MobiDB-lite"/>
    </source>
</evidence>
<feature type="region of interest" description="Disordered" evidence="1">
    <location>
        <begin position="82"/>
        <end position="180"/>
    </location>
</feature>
<dbReference type="Proteomes" id="UP001189429">
    <property type="component" value="Unassembled WGS sequence"/>
</dbReference>
<sequence>MICYHATCFLCQASAERTPTMPAAFLGLGLLFMGCSRWQNWQVLSLHAAGLRVHVHARLALPQVVQSRARRARLRALWQPAVQRGAQQGGAGRGAPTGTFPSAHSWPAAPAAPIPERSGSLPRDPVSSEAAAGAEERLRPAWRERALHPEPEPLSSETSADTSEGPWPHSGSGSAGAPAAAFPACTRAHPCGCRHCRSSWCSGWSCRWPRDKQR</sequence>
<feature type="non-terminal residue" evidence="2">
    <location>
        <position position="214"/>
    </location>
</feature>
<name>A0ABN9PYU2_9DINO</name>
<protein>
    <submittedName>
        <fullName evidence="2">Uncharacterized protein</fullName>
    </submittedName>
</protein>
<evidence type="ECO:0000313" key="3">
    <source>
        <dbReference type="Proteomes" id="UP001189429"/>
    </source>
</evidence>
<organism evidence="2 3">
    <name type="scientific">Prorocentrum cordatum</name>
    <dbReference type="NCBI Taxonomy" id="2364126"/>
    <lineage>
        <taxon>Eukaryota</taxon>
        <taxon>Sar</taxon>
        <taxon>Alveolata</taxon>
        <taxon>Dinophyceae</taxon>
        <taxon>Prorocentrales</taxon>
        <taxon>Prorocentraceae</taxon>
        <taxon>Prorocentrum</taxon>
    </lineage>
</organism>
<evidence type="ECO:0000313" key="2">
    <source>
        <dbReference type="EMBL" id="CAK0798270.1"/>
    </source>
</evidence>
<proteinExistence type="predicted"/>
<feature type="compositionally biased region" description="Basic and acidic residues" evidence="1">
    <location>
        <begin position="134"/>
        <end position="151"/>
    </location>
</feature>
<comment type="caution">
    <text evidence="2">The sequence shown here is derived from an EMBL/GenBank/DDBJ whole genome shotgun (WGS) entry which is preliminary data.</text>
</comment>
<gene>
    <name evidence="2" type="ORF">PCOR1329_LOCUS7073</name>
</gene>
<reference evidence="2" key="1">
    <citation type="submission" date="2023-10" db="EMBL/GenBank/DDBJ databases">
        <authorList>
            <person name="Chen Y."/>
            <person name="Shah S."/>
            <person name="Dougan E. K."/>
            <person name="Thang M."/>
            <person name="Chan C."/>
        </authorList>
    </citation>
    <scope>NUCLEOTIDE SEQUENCE [LARGE SCALE GENOMIC DNA]</scope>
</reference>
<feature type="compositionally biased region" description="Low complexity" evidence="1">
    <location>
        <begin position="165"/>
        <end position="180"/>
    </location>
</feature>
<feature type="compositionally biased region" description="Low complexity" evidence="1">
    <location>
        <begin position="96"/>
        <end position="115"/>
    </location>
</feature>
<dbReference type="EMBL" id="CAUYUJ010001908">
    <property type="protein sequence ID" value="CAK0798270.1"/>
    <property type="molecule type" value="Genomic_DNA"/>
</dbReference>
<keyword evidence="3" id="KW-1185">Reference proteome</keyword>
<accession>A0ABN9PYU2</accession>